<dbReference type="Gene3D" id="3.80.10.10">
    <property type="entry name" value="Ribonuclease Inhibitor"/>
    <property type="match status" value="1"/>
</dbReference>
<organism evidence="1 2">
    <name type="scientific">Coptotermes formosanus</name>
    <name type="common">Formosan subterranean termite</name>
    <dbReference type="NCBI Taxonomy" id="36987"/>
    <lineage>
        <taxon>Eukaryota</taxon>
        <taxon>Metazoa</taxon>
        <taxon>Ecdysozoa</taxon>
        <taxon>Arthropoda</taxon>
        <taxon>Hexapoda</taxon>
        <taxon>Insecta</taxon>
        <taxon>Pterygota</taxon>
        <taxon>Neoptera</taxon>
        <taxon>Polyneoptera</taxon>
        <taxon>Dictyoptera</taxon>
        <taxon>Blattodea</taxon>
        <taxon>Blattoidea</taxon>
        <taxon>Termitoidae</taxon>
        <taxon>Rhinotermitidae</taxon>
        <taxon>Coptotermes</taxon>
    </lineage>
</organism>
<dbReference type="AlphaFoldDB" id="A0A6L2Q5R8"/>
<dbReference type="InParanoid" id="A0A6L2Q5R8"/>
<evidence type="ECO:0000313" key="1">
    <source>
        <dbReference type="EMBL" id="GFG38125.1"/>
    </source>
</evidence>
<dbReference type="InterPro" id="IPR032675">
    <property type="entry name" value="LRR_dom_sf"/>
</dbReference>
<dbReference type="SUPFAM" id="SSF52047">
    <property type="entry name" value="RNI-like"/>
    <property type="match status" value="1"/>
</dbReference>
<sequence>MPERKAPQTLRNLSISKVTAMVRGVVPGWSRRLFLSASRGLQYYQQQAQKVTKESNTVTEFLRSLPTHIFDDVTPRLIRKFVDDTAGRYESYRASVRNSWNAEDMYDDACIKMFRGVLVPPTKMYDTRDESSGFAQKLIIQTLNATRNLTHLAFDTAHSAPLASNIHHLQQLLCFQYKHHCADKVVRQLALHCSKLIKIDVSESPAVTDDSVDHLLKLKNLTDVDVTLTSISPEIYALFISELPHIWNISWIVQSSYILDYIHKENLPTVADFCGTMQGGNALAHKCPNIKFLEPHSASEDLSSLATLNNLVELTVRKGDYGPSRMGTELEGVGHRLKVLALNDVENVNMGAIITLHSSLESLQLARCTFLRTARPAVLSPDLPQVKSLIKSAICHT</sequence>
<proteinExistence type="predicted"/>
<evidence type="ECO:0000313" key="2">
    <source>
        <dbReference type="Proteomes" id="UP000502823"/>
    </source>
</evidence>
<comment type="caution">
    <text evidence="1">The sequence shown here is derived from an EMBL/GenBank/DDBJ whole genome shotgun (WGS) entry which is preliminary data.</text>
</comment>
<keyword evidence="2" id="KW-1185">Reference proteome</keyword>
<dbReference type="EMBL" id="BLKM01000752">
    <property type="protein sequence ID" value="GFG38125.1"/>
    <property type="molecule type" value="Genomic_DNA"/>
</dbReference>
<protein>
    <submittedName>
        <fullName evidence="1">Uncharacterized protein</fullName>
    </submittedName>
</protein>
<reference evidence="2" key="1">
    <citation type="submission" date="2020-01" db="EMBL/GenBank/DDBJ databases">
        <title>Draft genome sequence of the Termite Coptotermes fromosanus.</title>
        <authorList>
            <person name="Itakura S."/>
            <person name="Yosikawa Y."/>
            <person name="Umezawa K."/>
        </authorList>
    </citation>
    <scope>NUCLEOTIDE SEQUENCE [LARGE SCALE GENOMIC DNA]</scope>
</reference>
<accession>A0A6L2Q5R8</accession>
<dbReference type="Proteomes" id="UP000502823">
    <property type="component" value="Unassembled WGS sequence"/>
</dbReference>
<gene>
    <name evidence="1" type="ORF">Cfor_07574</name>
</gene>
<name>A0A6L2Q5R8_COPFO</name>